<dbReference type="InterPro" id="IPR056592">
    <property type="entry name" value="Beta-prop_At3g26010-like"/>
</dbReference>
<dbReference type="InterPro" id="IPR055290">
    <property type="entry name" value="At3g26010-like"/>
</dbReference>
<evidence type="ECO:0000259" key="1">
    <source>
        <dbReference type="Pfam" id="PF24750"/>
    </source>
</evidence>
<organism evidence="2 3">
    <name type="scientific">Dichanthelium oligosanthes</name>
    <dbReference type="NCBI Taxonomy" id="888268"/>
    <lineage>
        <taxon>Eukaryota</taxon>
        <taxon>Viridiplantae</taxon>
        <taxon>Streptophyta</taxon>
        <taxon>Embryophyta</taxon>
        <taxon>Tracheophyta</taxon>
        <taxon>Spermatophyta</taxon>
        <taxon>Magnoliopsida</taxon>
        <taxon>Liliopsida</taxon>
        <taxon>Poales</taxon>
        <taxon>Poaceae</taxon>
        <taxon>PACMAD clade</taxon>
        <taxon>Panicoideae</taxon>
        <taxon>Panicodae</taxon>
        <taxon>Paniceae</taxon>
        <taxon>Dichantheliinae</taxon>
        <taxon>Dichanthelium</taxon>
    </lineage>
</organism>
<sequence>MIFIVHSSGGLLLCSRGEQQQVHYYVCNPVTWQLVALPELPWPGHYNGLLSVAANEDGTIKNFQVVLVNYPWDWKRQGDTMYLDLKVFSSDTGQWRAMKQKLRHPSLDVGRVSSAFVVLPLPNRDAKDARNQCLGELQGGGLRYAHFDFSVFEMWDLQKGGENGMGWKLVHRISVMELAQQNPVATDFACNSTGAVVEDLINTNSLFTVIGFHPTEDIVF</sequence>
<dbReference type="EMBL" id="LWDX02061941">
    <property type="protein sequence ID" value="OEL16792.1"/>
    <property type="molecule type" value="Genomic_DNA"/>
</dbReference>
<evidence type="ECO:0000313" key="2">
    <source>
        <dbReference type="EMBL" id="OEL16792.1"/>
    </source>
</evidence>
<keyword evidence="3" id="KW-1185">Reference proteome</keyword>
<dbReference type="OrthoDB" id="674184at2759"/>
<dbReference type="Pfam" id="PF24750">
    <property type="entry name" value="b-prop_At3g26010-like"/>
    <property type="match status" value="1"/>
</dbReference>
<evidence type="ECO:0000313" key="3">
    <source>
        <dbReference type="Proteomes" id="UP000095767"/>
    </source>
</evidence>
<dbReference type="AlphaFoldDB" id="A0A1E5UV37"/>
<feature type="domain" description="F-box protein At3g26010-like beta-propeller" evidence="1">
    <location>
        <begin position="3"/>
        <end position="101"/>
    </location>
</feature>
<name>A0A1E5UV37_9POAL</name>
<protein>
    <recommendedName>
        <fullName evidence="1">F-box protein At3g26010-like beta-propeller domain-containing protein</fullName>
    </recommendedName>
</protein>
<dbReference type="PANTHER" id="PTHR35546">
    <property type="entry name" value="F-BOX PROTEIN INTERACTION DOMAIN PROTEIN-RELATED"/>
    <property type="match status" value="1"/>
</dbReference>
<dbReference type="PANTHER" id="PTHR35546:SF83">
    <property type="entry name" value="EXPRESSED PROTEIN"/>
    <property type="match status" value="1"/>
</dbReference>
<dbReference type="STRING" id="888268.A0A1E5UV37"/>
<comment type="caution">
    <text evidence="2">The sequence shown here is derived from an EMBL/GenBank/DDBJ whole genome shotgun (WGS) entry which is preliminary data.</text>
</comment>
<gene>
    <name evidence="2" type="ORF">BAE44_0022192</name>
</gene>
<dbReference type="Proteomes" id="UP000095767">
    <property type="component" value="Unassembled WGS sequence"/>
</dbReference>
<reference evidence="2 3" key="1">
    <citation type="submission" date="2016-09" db="EMBL/GenBank/DDBJ databases">
        <title>The draft genome of Dichanthelium oligosanthes: A C3 panicoid grass species.</title>
        <authorList>
            <person name="Studer A.J."/>
            <person name="Schnable J.C."/>
            <person name="Brutnell T.P."/>
        </authorList>
    </citation>
    <scope>NUCLEOTIDE SEQUENCE [LARGE SCALE GENOMIC DNA]</scope>
    <source>
        <strain evidence="3">cv. Kellogg 1175</strain>
        <tissue evidence="2">Leaf</tissue>
    </source>
</reference>
<accession>A0A1E5UV37</accession>
<proteinExistence type="predicted"/>